<keyword evidence="1" id="KW-0805">Transcription regulation</keyword>
<keyword evidence="3" id="KW-0804">Transcription</keyword>
<dbReference type="EMBL" id="JARACI010000201">
    <property type="protein sequence ID" value="MDD9205030.1"/>
    <property type="molecule type" value="Genomic_DNA"/>
</dbReference>
<evidence type="ECO:0000256" key="4">
    <source>
        <dbReference type="PROSITE-ProRule" id="PRU00335"/>
    </source>
</evidence>
<evidence type="ECO:0000313" key="7">
    <source>
        <dbReference type="Proteomes" id="UP001165561"/>
    </source>
</evidence>
<comment type="caution">
    <text evidence="6">The sequence shown here is derived from an EMBL/GenBank/DDBJ whole genome shotgun (WGS) entry which is preliminary data.</text>
</comment>
<dbReference type="Gene3D" id="1.10.357.10">
    <property type="entry name" value="Tetracycline Repressor, domain 2"/>
    <property type="match status" value="1"/>
</dbReference>
<sequence length="122" mass="12968">MPRAGLTPDRVAELGCQVADEVGWDSLTLAAVAQRVGVRLPSLYKHVANVEDLRTRVAVRTVTDLRQEVERRCHGLSGRAALGALAHAYRGFARSNPGRYPAVVRAPGEGQAELAGAATALL</sequence>
<accession>A0ABT5TV58</accession>
<dbReference type="SUPFAM" id="SSF46689">
    <property type="entry name" value="Homeodomain-like"/>
    <property type="match status" value="1"/>
</dbReference>
<feature type="DNA-binding region" description="H-T-H motif" evidence="4">
    <location>
        <begin position="28"/>
        <end position="47"/>
    </location>
</feature>
<feature type="domain" description="HTH tetR-type" evidence="5">
    <location>
        <begin position="5"/>
        <end position="65"/>
    </location>
</feature>
<dbReference type="Proteomes" id="UP001165561">
    <property type="component" value="Unassembled WGS sequence"/>
</dbReference>
<gene>
    <name evidence="6" type="ORF">PU560_00955</name>
</gene>
<keyword evidence="7" id="KW-1185">Reference proteome</keyword>
<evidence type="ECO:0000256" key="2">
    <source>
        <dbReference type="ARBA" id="ARBA00023125"/>
    </source>
</evidence>
<dbReference type="InterPro" id="IPR009057">
    <property type="entry name" value="Homeodomain-like_sf"/>
</dbReference>
<evidence type="ECO:0000259" key="5">
    <source>
        <dbReference type="PROSITE" id="PS50977"/>
    </source>
</evidence>
<organism evidence="6 7">
    <name type="scientific">Georgenia halotolerans</name>
    <dbReference type="NCBI Taxonomy" id="3028317"/>
    <lineage>
        <taxon>Bacteria</taxon>
        <taxon>Bacillati</taxon>
        <taxon>Actinomycetota</taxon>
        <taxon>Actinomycetes</taxon>
        <taxon>Micrococcales</taxon>
        <taxon>Bogoriellaceae</taxon>
        <taxon>Georgenia</taxon>
    </lineage>
</organism>
<evidence type="ECO:0000256" key="1">
    <source>
        <dbReference type="ARBA" id="ARBA00023015"/>
    </source>
</evidence>
<keyword evidence="2 4" id="KW-0238">DNA-binding</keyword>
<evidence type="ECO:0000313" key="6">
    <source>
        <dbReference type="EMBL" id="MDD9205030.1"/>
    </source>
</evidence>
<dbReference type="Gene3D" id="1.10.10.60">
    <property type="entry name" value="Homeodomain-like"/>
    <property type="match status" value="1"/>
</dbReference>
<reference evidence="6" key="1">
    <citation type="submission" date="2023-02" db="EMBL/GenBank/DDBJ databases">
        <title>Georgenia sp.10Sc9-8, isolated from a soil sample collected from the Taklamakan desert.</title>
        <authorList>
            <person name="Liu S."/>
        </authorList>
    </citation>
    <scope>NUCLEOTIDE SEQUENCE</scope>
    <source>
        <strain evidence="6">10Sc9-8</strain>
    </source>
</reference>
<feature type="non-terminal residue" evidence="6">
    <location>
        <position position="122"/>
    </location>
</feature>
<protein>
    <submittedName>
        <fullName evidence="6">TetR/AcrR family transcriptional regulator</fullName>
    </submittedName>
</protein>
<dbReference type="Pfam" id="PF13305">
    <property type="entry name" value="TetR_C_33"/>
    <property type="match status" value="1"/>
</dbReference>
<dbReference type="SUPFAM" id="SSF48498">
    <property type="entry name" value="Tetracyclin repressor-like, C-terminal domain"/>
    <property type="match status" value="1"/>
</dbReference>
<dbReference type="InterPro" id="IPR036271">
    <property type="entry name" value="Tet_transcr_reg_TetR-rel_C_sf"/>
</dbReference>
<dbReference type="InterPro" id="IPR001647">
    <property type="entry name" value="HTH_TetR"/>
</dbReference>
<name>A0ABT5TV58_9MICO</name>
<evidence type="ECO:0000256" key="3">
    <source>
        <dbReference type="ARBA" id="ARBA00023163"/>
    </source>
</evidence>
<dbReference type="InterPro" id="IPR025996">
    <property type="entry name" value="MT1864/Rv1816-like_C"/>
</dbReference>
<dbReference type="PROSITE" id="PS50977">
    <property type="entry name" value="HTH_TETR_2"/>
    <property type="match status" value="1"/>
</dbReference>
<proteinExistence type="predicted"/>